<proteinExistence type="predicted"/>
<dbReference type="Gramene" id="Pp3c13_13890V3.2">
    <property type="protein sequence ID" value="PAC:32930726.CDS.1"/>
    <property type="gene ID" value="Pp3c13_13890"/>
</dbReference>
<dbReference type="InParanoid" id="A0A2K1JLT0"/>
<name>A0A2K1JLT0_PHYPA</name>
<dbReference type="EnsemblPlants" id="Pp3c13_13890V3.1">
    <property type="protein sequence ID" value="PAC:32930725.CDS.1"/>
    <property type="gene ID" value="Pp3c13_13890"/>
</dbReference>
<evidence type="ECO:0000313" key="1">
    <source>
        <dbReference type="EMBL" id="PNR42503.1"/>
    </source>
</evidence>
<organism evidence="1">
    <name type="scientific">Physcomitrium patens</name>
    <name type="common">Spreading-leaved earth moss</name>
    <name type="synonym">Physcomitrella patens</name>
    <dbReference type="NCBI Taxonomy" id="3218"/>
    <lineage>
        <taxon>Eukaryota</taxon>
        <taxon>Viridiplantae</taxon>
        <taxon>Streptophyta</taxon>
        <taxon>Embryophyta</taxon>
        <taxon>Bryophyta</taxon>
        <taxon>Bryophytina</taxon>
        <taxon>Bryopsida</taxon>
        <taxon>Funariidae</taxon>
        <taxon>Funariales</taxon>
        <taxon>Funariaceae</taxon>
        <taxon>Physcomitrium</taxon>
    </lineage>
</organism>
<keyword evidence="3" id="KW-1185">Reference proteome</keyword>
<dbReference type="AlphaFoldDB" id="A0A2K1JLT0"/>
<accession>A0A2K1JLT0</accession>
<reference evidence="1 3" key="1">
    <citation type="journal article" date="2008" name="Science">
        <title>The Physcomitrella genome reveals evolutionary insights into the conquest of land by plants.</title>
        <authorList>
            <person name="Rensing S."/>
            <person name="Lang D."/>
            <person name="Zimmer A."/>
            <person name="Terry A."/>
            <person name="Salamov A."/>
            <person name="Shapiro H."/>
            <person name="Nishiyama T."/>
            <person name="Perroud P.-F."/>
            <person name="Lindquist E."/>
            <person name="Kamisugi Y."/>
            <person name="Tanahashi T."/>
            <person name="Sakakibara K."/>
            <person name="Fujita T."/>
            <person name="Oishi K."/>
            <person name="Shin-I T."/>
            <person name="Kuroki Y."/>
            <person name="Toyoda A."/>
            <person name="Suzuki Y."/>
            <person name="Hashimoto A."/>
            <person name="Yamaguchi K."/>
            <person name="Sugano A."/>
            <person name="Kohara Y."/>
            <person name="Fujiyama A."/>
            <person name="Anterola A."/>
            <person name="Aoki S."/>
            <person name="Ashton N."/>
            <person name="Barbazuk W.B."/>
            <person name="Barker E."/>
            <person name="Bennetzen J."/>
            <person name="Bezanilla M."/>
            <person name="Blankenship R."/>
            <person name="Cho S.H."/>
            <person name="Dutcher S."/>
            <person name="Estelle M."/>
            <person name="Fawcett J.A."/>
            <person name="Gundlach H."/>
            <person name="Hanada K."/>
            <person name="Heyl A."/>
            <person name="Hicks K.A."/>
            <person name="Hugh J."/>
            <person name="Lohr M."/>
            <person name="Mayer K."/>
            <person name="Melkozernov A."/>
            <person name="Murata T."/>
            <person name="Nelson D."/>
            <person name="Pils B."/>
            <person name="Prigge M."/>
            <person name="Reiss B."/>
            <person name="Renner T."/>
            <person name="Rombauts S."/>
            <person name="Rushton P."/>
            <person name="Sanderfoot A."/>
            <person name="Schween G."/>
            <person name="Shiu S.-H."/>
            <person name="Stueber K."/>
            <person name="Theodoulou F.L."/>
            <person name="Tu H."/>
            <person name="Van de Peer Y."/>
            <person name="Verrier P.J."/>
            <person name="Waters E."/>
            <person name="Wood A."/>
            <person name="Yang L."/>
            <person name="Cove D."/>
            <person name="Cuming A."/>
            <person name="Hasebe M."/>
            <person name="Lucas S."/>
            <person name="Mishler D.B."/>
            <person name="Reski R."/>
            <person name="Grigoriev I."/>
            <person name="Quatrano R.S."/>
            <person name="Boore J.L."/>
        </authorList>
    </citation>
    <scope>NUCLEOTIDE SEQUENCE [LARGE SCALE GENOMIC DNA]</scope>
    <source>
        <strain evidence="2 3">cv. Gransden 2004</strain>
    </source>
</reference>
<gene>
    <name evidence="1" type="ORF">PHYPA_017333</name>
</gene>
<dbReference type="Gramene" id="Pp3c13_13890V3.1">
    <property type="protein sequence ID" value="PAC:32930725.CDS.1"/>
    <property type="gene ID" value="Pp3c13_13890"/>
</dbReference>
<evidence type="ECO:0000313" key="3">
    <source>
        <dbReference type="Proteomes" id="UP000006727"/>
    </source>
</evidence>
<dbReference type="EnsemblPlants" id="Pp3c13_13890V3.2">
    <property type="protein sequence ID" value="PAC:32930726.CDS.1"/>
    <property type="gene ID" value="Pp3c13_13890"/>
</dbReference>
<dbReference type="Proteomes" id="UP000006727">
    <property type="component" value="Chromosome 13"/>
</dbReference>
<evidence type="ECO:0000313" key="2">
    <source>
        <dbReference type="EnsemblPlants" id="PAC:32930725.CDS.1"/>
    </source>
</evidence>
<dbReference type="EMBL" id="ABEU02000013">
    <property type="protein sequence ID" value="PNR42503.1"/>
    <property type="molecule type" value="Genomic_DNA"/>
</dbReference>
<reference evidence="1 3" key="2">
    <citation type="journal article" date="2018" name="Plant J.">
        <title>The Physcomitrella patens chromosome-scale assembly reveals moss genome structure and evolution.</title>
        <authorList>
            <person name="Lang D."/>
            <person name="Ullrich K.K."/>
            <person name="Murat F."/>
            <person name="Fuchs J."/>
            <person name="Jenkins J."/>
            <person name="Haas F.B."/>
            <person name="Piednoel M."/>
            <person name="Gundlach H."/>
            <person name="Van Bel M."/>
            <person name="Meyberg R."/>
            <person name="Vives C."/>
            <person name="Morata J."/>
            <person name="Symeonidi A."/>
            <person name="Hiss M."/>
            <person name="Muchero W."/>
            <person name="Kamisugi Y."/>
            <person name="Saleh O."/>
            <person name="Blanc G."/>
            <person name="Decker E.L."/>
            <person name="van Gessel N."/>
            <person name="Grimwood J."/>
            <person name="Hayes R.D."/>
            <person name="Graham S.W."/>
            <person name="Gunter L.E."/>
            <person name="McDaniel S.F."/>
            <person name="Hoernstein S.N.W."/>
            <person name="Larsson A."/>
            <person name="Li F.W."/>
            <person name="Perroud P.F."/>
            <person name="Phillips J."/>
            <person name="Ranjan P."/>
            <person name="Rokshar D.S."/>
            <person name="Rothfels C.J."/>
            <person name="Schneider L."/>
            <person name="Shu S."/>
            <person name="Stevenson D.W."/>
            <person name="Thummler F."/>
            <person name="Tillich M."/>
            <person name="Villarreal Aguilar J.C."/>
            <person name="Widiez T."/>
            <person name="Wong G.K."/>
            <person name="Wymore A."/>
            <person name="Zhang Y."/>
            <person name="Zimmer A.D."/>
            <person name="Quatrano R.S."/>
            <person name="Mayer K.F.X."/>
            <person name="Goodstein D."/>
            <person name="Casacuberta J.M."/>
            <person name="Vandepoele K."/>
            <person name="Reski R."/>
            <person name="Cuming A.C."/>
            <person name="Tuskan G.A."/>
            <person name="Maumus F."/>
            <person name="Salse J."/>
            <person name="Schmutz J."/>
            <person name="Rensing S.A."/>
        </authorList>
    </citation>
    <scope>NUCLEOTIDE SEQUENCE [LARGE SCALE GENOMIC DNA]</scope>
    <source>
        <strain evidence="2 3">cv. Gransden 2004</strain>
    </source>
</reference>
<sequence>MKNHFHRVLNSEPPALCRDSLANRGANLDYLEMRGIIPRTSRMLSEHSTI</sequence>
<reference evidence="2" key="3">
    <citation type="submission" date="2020-12" db="UniProtKB">
        <authorList>
            <consortium name="EnsemblPlants"/>
        </authorList>
    </citation>
    <scope>IDENTIFICATION</scope>
</reference>
<protein>
    <submittedName>
        <fullName evidence="1 2">Uncharacterized protein</fullName>
    </submittedName>
</protein>